<proteinExistence type="predicted"/>
<evidence type="ECO:0000313" key="1">
    <source>
        <dbReference type="EMBL" id="MCP1677097.1"/>
    </source>
</evidence>
<accession>A0AAE3GB85</accession>
<dbReference type="EMBL" id="JALJXV010000013">
    <property type="protein sequence ID" value="MCP1677097.1"/>
    <property type="molecule type" value="Genomic_DNA"/>
</dbReference>
<organism evidence="1 2">
    <name type="scientific">Natronocella acetinitrilica</name>
    <dbReference type="NCBI Taxonomy" id="414046"/>
    <lineage>
        <taxon>Bacteria</taxon>
        <taxon>Pseudomonadati</taxon>
        <taxon>Pseudomonadota</taxon>
        <taxon>Gammaproteobacteria</taxon>
        <taxon>Chromatiales</taxon>
        <taxon>Ectothiorhodospiraceae</taxon>
        <taxon>Natronocella</taxon>
    </lineage>
</organism>
<dbReference type="RefSeq" id="WP_253485177.1">
    <property type="nucleotide sequence ID" value="NZ_JALJXV010000013.1"/>
</dbReference>
<dbReference type="AlphaFoldDB" id="A0AAE3GB85"/>
<keyword evidence="2" id="KW-1185">Reference proteome</keyword>
<reference evidence="1" key="1">
    <citation type="submission" date="2022-03" db="EMBL/GenBank/DDBJ databases">
        <title>Genomic Encyclopedia of Type Strains, Phase III (KMG-III): the genomes of soil and plant-associated and newly described type strains.</title>
        <authorList>
            <person name="Whitman W."/>
        </authorList>
    </citation>
    <scope>NUCLEOTIDE SEQUENCE</scope>
    <source>
        <strain evidence="1">ANL 6-2</strain>
    </source>
</reference>
<sequence>MRENPAYQTSALDACHTRWLQRQSLPWFIEATTRLATVTLPDRKIGNVRAQGKTRATRQGVTVGLVKSRKRLSKPQSKIKKQPHSFSTKFEGKKFVIVGRSPFGSKAKKIVVNQDKSKGHVEDRRHILHYDEVIKPMAERVISALYVSQGQDKHRTAALISKRMQQRHVKRLPKNPDKLFERLVTELNSAPDNLIPDRADTNKAIEAVRGYIRKYKQQLSTPEFAADCHDDNRKRMDSYRQLARTTFPLDNSGGDITLERNRIHGEILGFIDGCTSPAELWSLLHDLEHSVTFDFSPNIQRSATVKAINWQKKMSCNDGKAPLDQLDDLMSLMD</sequence>
<evidence type="ECO:0000313" key="2">
    <source>
        <dbReference type="Proteomes" id="UP001205843"/>
    </source>
</evidence>
<protein>
    <submittedName>
        <fullName evidence="1">Uncharacterized protein</fullName>
    </submittedName>
</protein>
<gene>
    <name evidence="1" type="ORF">J2T57_004271</name>
</gene>
<comment type="caution">
    <text evidence="1">The sequence shown here is derived from an EMBL/GenBank/DDBJ whole genome shotgun (WGS) entry which is preliminary data.</text>
</comment>
<dbReference type="Proteomes" id="UP001205843">
    <property type="component" value="Unassembled WGS sequence"/>
</dbReference>
<name>A0AAE3GB85_9GAMM</name>